<dbReference type="OrthoDB" id="1708300at2"/>
<reference evidence="2" key="2">
    <citation type="submission" date="2011-01" db="EMBL/GenBank/DDBJ databases">
        <title>The Non-contiguous Finished genome of Clostridium papyrosolvens.</title>
        <authorList>
            <person name="Lucas S."/>
            <person name="Copeland A."/>
            <person name="Lapidus A."/>
            <person name="Cheng J.-F."/>
            <person name="Goodwin L."/>
            <person name="Pitluck S."/>
            <person name="Misra M."/>
            <person name="Chertkov O."/>
            <person name="Detter J.C."/>
            <person name="Han C."/>
            <person name="Tapia R."/>
            <person name="Land M."/>
            <person name="Hauser L."/>
            <person name="Kyrpides N."/>
            <person name="Ivanova N."/>
            <person name="Pagani I."/>
            <person name="Mouttaki H."/>
            <person name="He Z."/>
            <person name="Zhou J."/>
            <person name="Hemme C.L."/>
            <person name="Woyke T."/>
        </authorList>
    </citation>
    <scope>NUCLEOTIDE SEQUENCE [LARGE SCALE GENOMIC DNA]</scope>
    <source>
        <strain evidence="2">DSM 2782</strain>
    </source>
</reference>
<evidence type="ECO:0000313" key="3">
    <source>
        <dbReference type="Proteomes" id="UP000003860"/>
    </source>
</evidence>
<dbReference type="STRING" id="588581.Cpap_0169"/>
<dbReference type="InterPro" id="IPR046085">
    <property type="entry name" value="DUF6103"/>
</dbReference>
<comment type="caution">
    <text evidence="2">The sequence shown here is derived from an EMBL/GenBank/DDBJ whole genome shotgun (WGS) entry which is preliminary data.</text>
</comment>
<feature type="region of interest" description="Disordered" evidence="1">
    <location>
        <begin position="55"/>
        <end position="120"/>
    </location>
</feature>
<feature type="compositionally biased region" description="Low complexity" evidence="1">
    <location>
        <begin position="58"/>
        <end position="75"/>
    </location>
</feature>
<dbReference type="AlphaFoldDB" id="F1TII5"/>
<dbReference type="EMBL" id="ACXX02000020">
    <property type="protein sequence ID" value="EGD45802.1"/>
    <property type="molecule type" value="Genomic_DNA"/>
</dbReference>
<sequence length="120" mass="14076">MNETEIKLMFPAEKLDALRYFISKKEVTIENEMKDYLDKTYEKIVPAHVREYVESRLEQNTAQEQEASQSQQPEQQTERQTRQTRRQRGQIAEVSTNTLQSQGENTSTNEEETQGINMSM</sequence>
<dbReference type="RefSeq" id="WP_004622473.1">
    <property type="nucleotide sequence ID" value="NZ_ACXX02000020.1"/>
</dbReference>
<feature type="compositionally biased region" description="Polar residues" evidence="1">
    <location>
        <begin position="93"/>
        <end position="120"/>
    </location>
</feature>
<dbReference type="Pfam" id="PF19598">
    <property type="entry name" value="DUF6103"/>
    <property type="match status" value="1"/>
</dbReference>
<keyword evidence="3" id="KW-1185">Reference proteome</keyword>
<protein>
    <submittedName>
        <fullName evidence="2">Uncharacterized protein</fullName>
    </submittedName>
</protein>
<reference evidence="2" key="1">
    <citation type="submission" date="2009-07" db="EMBL/GenBank/DDBJ databases">
        <authorList>
            <consortium name="US DOE Joint Genome Institute (JGI-PGF)"/>
            <person name="Lucas S."/>
            <person name="Copeland A."/>
            <person name="Lapidus A."/>
            <person name="Glavina del Rio T."/>
            <person name="Tice H."/>
            <person name="Bruce D."/>
            <person name="Goodwin L."/>
            <person name="Pitluck S."/>
            <person name="Larimer F."/>
            <person name="Land M.L."/>
            <person name="Mouttaki H."/>
            <person name="He Z."/>
            <person name="Zhou J."/>
            <person name="Hemme C.L."/>
        </authorList>
    </citation>
    <scope>NUCLEOTIDE SEQUENCE [LARGE SCALE GENOMIC DNA]</scope>
    <source>
        <strain evidence="2">DSM 2782</strain>
    </source>
</reference>
<evidence type="ECO:0000313" key="2">
    <source>
        <dbReference type="EMBL" id="EGD45802.1"/>
    </source>
</evidence>
<organism evidence="2 3">
    <name type="scientific">Ruminiclostridium papyrosolvens DSM 2782</name>
    <dbReference type="NCBI Taxonomy" id="588581"/>
    <lineage>
        <taxon>Bacteria</taxon>
        <taxon>Bacillati</taxon>
        <taxon>Bacillota</taxon>
        <taxon>Clostridia</taxon>
        <taxon>Eubacteriales</taxon>
        <taxon>Oscillospiraceae</taxon>
        <taxon>Ruminiclostridium</taxon>
    </lineage>
</organism>
<evidence type="ECO:0000256" key="1">
    <source>
        <dbReference type="SAM" id="MobiDB-lite"/>
    </source>
</evidence>
<accession>F1TII5</accession>
<name>F1TII5_9FIRM</name>
<gene>
    <name evidence="2" type="ORF">Cpap_0169</name>
</gene>
<proteinExistence type="predicted"/>
<dbReference type="Proteomes" id="UP000003860">
    <property type="component" value="Unassembled WGS sequence"/>
</dbReference>
<dbReference type="eggNOG" id="ENOG50334D3">
    <property type="taxonomic scope" value="Bacteria"/>
</dbReference>